<comment type="caution">
    <text evidence="2">The sequence shown here is derived from an EMBL/GenBank/DDBJ whole genome shotgun (WGS) entry which is preliminary data.</text>
</comment>
<dbReference type="EMBL" id="AVOT02019987">
    <property type="protein sequence ID" value="MBW0507918.1"/>
    <property type="molecule type" value="Genomic_DNA"/>
</dbReference>
<name>A0A9Q3DUC4_9BASI</name>
<feature type="compositionally biased region" description="Basic and acidic residues" evidence="1">
    <location>
        <begin position="10"/>
        <end position="20"/>
    </location>
</feature>
<accession>A0A9Q3DUC4</accession>
<feature type="region of interest" description="Disordered" evidence="1">
    <location>
        <begin position="1"/>
        <end position="66"/>
    </location>
</feature>
<evidence type="ECO:0000313" key="3">
    <source>
        <dbReference type="Proteomes" id="UP000765509"/>
    </source>
</evidence>
<dbReference type="Proteomes" id="UP000765509">
    <property type="component" value="Unassembled WGS sequence"/>
</dbReference>
<protein>
    <submittedName>
        <fullName evidence="2">Uncharacterized protein</fullName>
    </submittedName>
</protein>
<keyword evidence="3" id="KW-1185">Reference proteome</keyword>
<evidence type="ECO:0000313" key="2">
    <source>
        <dbReference type="EMBL" id="MBW0507918.1"/>
    </source>
</evidence>
<evidence type="ECO:0000256" key="1">
    <source>
        <dbReference type="SAM" id="MobiDB-lite"/>
    </source>
</evidence>
<organism evidence="2 3">
    <name type="scientific">Austropuccinia psidii MF-1</name>
    <dbReference type="NCBI Taxonomy" id="1389203"/>
    <lineage>
        <taxon>Eukaryota</taxon>
        <taxon>Fungi</taxon>
        <taxon>Dikarya</taxon>
        <taxon>Basidiomycota</taxon>
        <taxon>Pucciniomycotina</taxon>
        <taxon>Pucciniomycetes</taxon>
        <taxon>Pucciniales</taxon>
        <taxon>Sphaerophragmiaceae</taxon>
        <taxon>Austropuccinia</taxon>
    </lineage>
</organism>
<reference evidence="2" key="1">
    <citation type="submission" date="2021-03" db="EMBL/GenBank/DDBJ databases">
        <title>Draft genome sequence of rust myrtle Austropuccinia psidii MF-1, a brazilian biotype.</title>
        <authorList>
            <person name="Quecine M.C."/>
            <person name="Pachon D.M.R."/>
            <person name="Bonatelli M.L."/>
            <person name="Correr F.H."/>
            <person name="Franceschini L.M."/>
            <person name="Leite T.F."/>
            <person name="Margarido G.R.A."/>
            <person name="Almeida C.A."/>
            <person name="Ferrarezi J.A."/>
            <person name="Labate C.A."/>
        </authorList>
    </citation>
    <scope>NUCLEOTIDE SEQUENCE</scope>
    <source>
        <strain evidence="2">MF-1</strain>
    </source>
</reference>
<dbReference type="AlphaFoldDB" id="A0A9Q3DUC4"/>
<proteinExistence type="predicted"/>
<sequence>MPVQQLPPERQTRSQARDKAILTPTPRAPPDVTPEAPQPRAHLDRGPIMEGEAPSIQEGRGTRRSN</sequence>
<gene>
    <name evidence="2" type="ORF">O181_047633</name>
</gene>